<dbReference type="AlphaFoldDB" id="A0A1M5I8I0"/>
<evidence type="ECO:0000313" key="3">
    <source>
        <dbReference type="EMBL" id="SHG24429.1"/>
    </source>
</evidence>
<reference evidence="4" key="1">
    <citation type="submission" date="2016-11" db="EMBL/GenBank/DDBJ databases">
        <authorList>
            <person name="Varghese N."/>
            <person name="Submissions S."/>
        </authorList>
    </citation>
    <scope>NUCLEOTIDE SEQUENCE [LARGE SCALE GENOMIC DNA]</scope>
    <source>
        <strain evidence="4">DSM 27619</strain>
    </source>
</reference>
<dbReference type="OrthoDB" id="1258428at2"/>
<dbReference type="PROSITE" id="PS51257">
    <property type="entry name" value="PROKAR_LIPOPROTEIN"/>
    <property type="match status" value="1"/>
</dbReference>
<name>A0A1M5I8I0_9FLAO</name>
<keyword evidence="4" id="KW-1185">Reference proteome</keyword>
<proteinExistence type="predicted"/>
<sequence>MKTGLFLLFALCSLISCAQSNSKPDSSTSTSTEASPAVNTKTDSLISSLKKSMESYLKNGNASYSQQNIDECILILKDYASNIPKSSSKDEVVGHVKSTVLKLNALNDATGGSLIETGERELIAEIINIPIEKLKYIKPGEDATEEWREW</sequence>
<feature type="chain" id="PRO_5013359240" description="Lipoprotein" evidence="2">
    <location>
        <begin position="19"/>
        <end position="150"/>
    </location>
</feature>
<accession>A0A1M5I8I0</accession>
<evidence type="ECO:0000256" key="2">
    <source>
        <dbReference type="SAM" id="SignalP"/>
    </source>
</evidence>
<evidence type="ECO:0008006" key="5">
    <source>
        <dbReference type="Google" id="ProtNLM"/>
    </source>
</evidence>
<organism evidence="3 4">
    <name type="scientific">Chryseobacterium arachidis</name>
    <dbReference type="NCBI Taxonomy" id="1416778"/>
    <lineage>
        <taxon>Bacteria</taxon>
        <taxon>Pseudomonadati</taxon>
        <taxon>Bacteroidota</taxon>
        <taxon>Flavobacteriia</taxon>
        <taxon>Flavobacteriales</taxon>
        <taxon>Weeksellaceae</taxon>
        <taxon>Chryseobacterium group</taxon>
        <taxon>Chryseobacterium</taxon>
    </lineage>
</organism>
<gene>
    <name evidence="3" type="ORF">SAMN05443633_11235</name>
</gene>
<evidence type="ECO:0000313" key="4">
    <source>
        <dbReference type="Proteomes" id="UP000184518"/>
    </source>
</evidence>
<dbReference type="RefSeq" id="WP_072961406.1">
    <property type="nucleotide sequence ID" value="NZ_FQUT01000012.1"/>
</dbReference>
<feature type="region of interest" description="Disordered" evidence="1">
    <location>
        <begin position="20"/>
        <end position="39"/>
    </location>
</feature>
<dbReference type="EMBL" id="FQUT01000012">
    <property type="protein sequence ID" value="SHG24429.1"/>
    <property type="molecule type" value="Genomic_DNA"/>
</dbReference>
<evidence type="ECO:0000256" key="1">
    <source>
        <dbReference type="SAM" id="MobiDB-lite"/>
    </source>
</evidence>
<dbReference type="Proteomes" id="UP000184518">
    <property type="component" value="Unassembled WGS sequence"/>
</dbReference>
<feature type="signal peptide" evidence="2">
    <location>
        <begin position="1"/>
        <end position="18"/>
    </location>
</feature>
<keyword evidence="2" id="KW-0732">Signal</keyword>
<protein>
    <recommendedName>
        <fullName evidence="5">Lipoprotein</fullName>
    </recommendedName>
</protein>